<dbReference type="Gene3D" id="1.10.10.10">
    <property type="entry name" value="Winged helix-like DNA-binding domain superfamily/Winged helix DNA-binding domain"/>
    <property type="match status" value="1"/>
</dbReference>
<dbReference type="PRINTS" id="PR00778">
    <property type="entry name" value="HTHARSR"/>
</dbReference>
<dbReference type="PANTHER" id="PTHR43132">
    <property type="entry name" value="ARSENICAL RESISTANCE OPERON REPRESSOR ARSR-RELATED"/>
    <property type="match status" value="1"/>
</dbReference>
<dbReference type="SMART" id="SM00418">
    <property type="entry name" value="HTH_ARSR"/>
    <property type="match status" value="1"/>
</dbReference>
<evidence type="ECO:0000256" key="1">
    <source>
        <dbReference type="ARBA" id="ARBA00023015"/>
    </source>
</evidence>
<dbReference type="Proteomes" id="UP000196240">
    <property type="component" value="Unassembled WGS sequence"/>
</dbReference>
<evidence type="ECO:0000256" key="3">
    <source>
        <dbReference type="ARBA" id="ARBA00023163"/>
    </source>
</evidence>
<dbReference type="InterPro" id="IPR036388">
    <property type="entry name" value="WH-like_DNA-bd_sf"/>
</dbReference>
<protein>
    <submittedName>
        <fullName evidence="5">Helix-turn-helix domain protein</fullName>
    </submittedName>
</protein>
<dbReference type="SUPFAM" id="SSF46785">
    <property type="entry name" value="Winged helix' DNA-binding domain"/>
    <property type="match status" value="1"/>
</dbReference>
<gene>
    <name evidence="5" type="ORF">ACNJC6_00856</name>
</gene>
<evidence type="ECO:0000313" key="5">
    <source>
        <dbReference type="EMBL" id="SJX21246.1"/>
    </source>
</evidence>
<dbReference type="AlphaFoldDB" id="A0A1R7QAN5"/>
<dbReference type="PANTHER" id="PTHR43132:SF2">
    <property type="entry name" value="ARSENICAL RESISTANCE OPERON REPRESSOR ARSR-RELATED"/>
    <property type="match status" value="1"/>
</dbReference>
<dbReference type="InterPro" id="IPR051011">
    <property type="entry name" value="Metal_resp_trans_reg"/>
</dbReference>
<dbReference type="InterPro" id="IPR011991">
    <property type="entry name" value="ArsR-like_HTH"/>
</dbReference>
<dbReference type="InterPro" id="IPR036390">
    <property type="entry name" value="WH_DNA-bd_sf"/>
</dbReference>
<sequence length="113" mass="12575">MHTSLINPEQAVTCLSALAQSSRLKIFRLLVVAGDEGCTVGNIGKRLELPAATLSFHLKELSHSGLIEKRQQGRYVNYVANYKQMKSLIEFLSEQCCEGVEQTDCLIETEICD</sequence>
<dbReference type="GO" id="GO:0003700">
    <property type="term" value="F:DNA-binding transcription factor activity"/>
    <property type="evidence" value="ECO:0007669"/>
    <property type="project" value="InterPro"/>
</dbReference>
<dbReference type="GO" id="GO:0003677">
    <property type="term" value="F:DNA binding"/>
    <property type="evidence" value="ECO:0007669"/>
    <property type="project" value="UniProtKB-KW"/>
</dbReference>
<dbReference type="CDD" id="cd00090">
    <property type="entry name" value="HTH_ARSR"/>
    <property type="match status" value="1"/>
</dbReference>
<evidence type="ECO:0000313" key="6">
    <source>
        <dbReference type="Proteomes" id="UP000196240"/>
    </source>
</evidence>
<keyword evidence="3" id="KW-0804">Transcription</keyword>
<accession>A0A1R7QAN5</accession>
<dbReference type="InterPro" id="IPR001845">
    <property type="entry name" value="HTH_ArsR_DNA-bd_dom"/>
</dbReference>
<dbReference type="PROSITE" id="PS50987">
    <property type="entry name" value="HTH_ARSR_2"/>
    <property type="match status" value="1"/>
</dbReference>
<dbReference type="EMBL" id="FUUY01000002">
    <property type="protein sequence ID" value="SJX21246.1"/>
    <property type="molecule type" value="Genomic_DNA"/>
</dbReference>
<proteinExistence type="predicted"/>
<evidence type="ECO:0000259" key="4">
    <source>
        <dbReference type="PROSITE" id="PS50987"/>
    </source>
</evidence>
<reference evidence="5 6" key="1">
    <citation type="submission" date="2017-02" db="EMBL/GenBank/DDBJ databases">
        <authorList>
            <person name="Peterson S.W."/>
        </authorList>
    </citation>
    <scope>NUCLEOTIDE SEQUENCE [LARGE SCALE GENOMIC DNA]</scope>
    <source>
        <strain evidence="5">C6</strain>
    </source>
</reference>
<dbReference type="Pfam" id="PF12840">
    <property type="entry name" value="HTH_20"/>
    <property type="match status" value="1"/>
</dbReference>
<evidence type="ECO:0000256" key="2">
    <source>
        <dbReference type="ARBA" id="ARBA00023125"/>
    </source>
</evidence>
<feature type="domain" description="HTH arsR-type" evidence="4">
    <location>
        <begin position="3"/>
        <end position="100"/>
    </location>
</feature>
<dbReference type="NCBIfam" id="NF033788">
    <property type="entry name" value="HTH_metalloreg"/>
    <property type="match status" value="1"/>
</dbReference>
<organism evidence="5 6">
    <name type="scientific">Acinetobacter johnsonii</name>
    <dbReference type="NCBI Taxonomy" id="40214"/>
    <lineage>
        <taxon>Bacteria</taxon>
        <taxon>Pseudomonadati</taxon>
        <taxon>Pseudomonadota</taxon>
        <taxon>Gammaproteobacteria</taxon>
        <taxon>Moraxellales</taxon>
        <taxon>Moraxellaceae</taxon>
        <taxon>Acinetobacter</taxon>
    </lineage>
</organism>
<keyword evidence="1" id="KW-0805">Transcription regulation</keyword>
<dbReference type="RefSeq" id="WP_213063780.1">
    <property type="nucleotide sequence ID" value="NZ_FUUY01000002.1"/>
</dbReference>
<name>A0A1R7QAN5_ACIJO</name>
<keyword evidence="2" id="KW-0238">DNA-binding</keyword>